<dbReference type="AlphaFoldDB" id="A0A2Z7DG94"/>
<evidence type="ECO:0000313" key="1">
    <source>
        <dbReference type="EMBL" id="KZV58383.1"/>
    </source>
</evidence>
<sequence>MALSLTHNALQINLDSVLSLSDGGMVSMFKALESSGNTVVSAVKGVTVKISEEPFAGIFDLPTEGLTSVSDLPANLINQAMKAFSESGVLIKTSCKKKDMKMEFRLLNDILAKHITAKAGSFDAVTHERFLLMMAIHCGIKINWSRFLSDILKEMVTPSSKQARGFAVQLSILLEGVPEDLPQIDMPIVASQSTHFIESTAQLRASIDQIQFEQVQTMESVDDLKAELSKKM</sequence>
<proteinExistence type="predicted"/>
<accession>A0A2Z7DG94</accession>
<evidence type="ECO:0008006" key="3">
    <source>
        <dbReference type="Google" id="ProtNLM"/>
    </source>
</evidence>
<reference evidence="1 2" key="1">
    <citation type="journal article" date="2015" name="Proc. Natl. Acad. Sci. U.S.A.">
        <title>The resurrection genome of Boea hygrometrica: A blueprint for survival of dehydration.</title>
        <authorList>
            <person name="Xiao L."/>
            <person name="Yang G."/>
            <person name="Zhang L."/>
            <person name="Yang X."/>
            <person name="Zhao S."/>
            <person name="Ji Z."/>
            <person name="Zhou Q."/>
            <person name="Hu M."/>
            <person name="Wang Y."/>
            <person name="Chen M."/>
            <person name="Xu Y."/>
            <person name="Jin H."/>
            <person name="Xiao X."/>
            <person name="Hu G."/>
            <person name="Bao F."/>
            <person name="Hu Y."/>
            <person name="Wan P."/>
            <person name="Li L."/>
            <person name="Deng X."/>
            <person name="Kuang T."/>
            <person name="Xiang C."/>
            <person name="Zhu J.K."/>
            <person name="Oliver M.J."/>
            <person name="He Y."/>
        </authorList>
    </citation>
    <scope>NUCLEOTIDE SEQUENCE [LARGE SCALE GENOMIC DNA]</scope>
    <source>
        <strain evidence="2">cv. XS01</strain>
    </source>
</reference>
<protein>
    <recommendedName>
        <fullName evidence="3">Dystroglycan-like</fullName>
    </recommendedName>
</protein>
<dbReference type="Proteomes" id="UP000250235">
    <property type="component" value="Unassembled WGS sequence"/>
</dbReference>
<evidence type="ECO:0000313" key="2">
    <source>
        <dbReference type="Proteomes" id="UP000250235"/>
    </source>
</evidence>
<organism evidence="1 2">
    <name type="scientific">Dorcoceras hygrometricum</name>
    <dbReference type="NCBI Taxonomy" id="472368"/>
    <lineage>
        <taxon>Eukaryota</taxon>
        <taxon>Viridiplantae</taxon>
        <taxon>Streptophyta</taxon>
        <taxon>Embryophyta</taxon>
        <taxon>Tracheophyta</taxon>
        <taxon>Spermatophyta</taxon>
        <taxon>Magnoliopsida</taxon>
        <taxon>eudicotyledons</taxon>
        <taxon>Gunneridae</taxon>
        <taxon>Pentapetalae</taxon>
        <taxon>asterids</taxon>
        <taxon>lamiids</taxon>
        <taxon>Lamiales</taxon>
        <taxon>Gesneriaceae</taxon>
        <taxon>Didymocarpoideae</taxon>
        <taxon>Trichosporeae</taxon>
        <taxon>Loxocarpinae</taxon>
        <taxon>Dorcoceras</taxon>
    </lineage>
</organism>
<gene>
    <name evidence="1" type="ORF">F511_15506</name>
</gene>
<keyword evidence="2" id="KW-1185">Reference proteome</keyword>
<name>A0A2Z7DG94_9LAMI</name>
<dbReference type="OrthoDB" id="848707at2759"/>
<dbReference type="EMBL" id="KQ986782">
    <property type="protein sequence ID" value="KZV58383.1"/>
    <property type="molecule type" value="Genomic_DNA"/>
</dbReference>